<comment type="similarity">
    <text evidence="10">Belongs to the SecD/SecF family. SecD subfamily.</text>
</comment>
<gene>
    <name evidence="11" type="primary">secF</name>
    <name evidence="10" type="synonym">secD</name>
    <name evidence="15" type="ORF">CA12_36450</name>
</gene>
<comment type="caution">
    <text evidence="10">Lacks conserved residue(s) required for the propagation of feature annotation.</text>
</comment>
<evidence type="ECO:0000256" key="10">
    <source>
        <dbReference type="HAMAP-Rule" id="MF_01463"/>
    </source>
</evidence>
<feature type="transmembrane region" description="Helical" evidence="10">
    <location>
        <begin position="1045"/>
        <end position="1063"/>
    </location>
</feature>
<keyword evidence="7 10" id="KW-1133">Transmembrane helix</keyword>
<feature type="transmembrane region" description="Helical" evidence="10">
    <location>
        <begin position="524"/>
        <end position="540"/>
    </location>
</feature>
<dbReference type="KEGG" id="acaf:CA12_36450"/>
<dbReference type="Gene3D" id="3.30.70.3220">
    <property type="match status" value="1"/>
</dbReference>
<dbReference type="Gene3D" id="1.20.1640.10">
    <property type="entry name" value="Multidrug efflux transporter AcrB transmembrane domain"/>
    <property type="match status" value="2"/>
</dbReference>
<feature type="transmembrane region" description="Helical" evidence="10">
    <location>
        <begin position="993"/>
        <end position="1016"/>
    </location>
</feature>
<keyword evidence="6 10" id="KW-0653">Protein transport</keyword>
<feature type="transmembrane region" description="Helical" evidence="10">
    <location>
        <begin position="496"/>
        <end position="517"/>
    </location>
</feature>
<dbReference type="FunFam" id="1.20.1640.10:FF:000004">
    <property type="entry name" value="Protein translocase subunit SecD"/>
    <property type="match status" value="1"/>
</dbReference>
<keyword evidence="5 10" id="KW-0812">Transmembrane</keyword>
<feature type="region of interest" description="Disordered" evidence="12">
    <location>
        <begin position="843"/>
        <end position="869"/>
    </location>
</feature>
<comment type="subunit">
    <text evidence="11">Forms a complex with SecD. Part of the essential Sec protein translocation apparatus which comprises SecA, SecYEG and auxiliary proteins SecDF. Other proteins may also be involved.</text>
</comment>
<proteinExistence type="inferred from homology"/>
<feature type="transmembrane region" description="Helical" evidence="10">
    <location>
        <begin position="588"/>
        <end position="613"/>
    </location>
</feature>
<evidence type="ECO:0000313" key="16">
    <source>
        <dbReference type="Proteomes" id="UP000318741"/>
    </source>
</evidence>
<comment type="similarity">
    <text evidence="11">Belongs to the SecD/SecF family. SecF subfamily.</text>
</comment>
<dbReference type="InterPro" id="IPR022645">
    <property type="entry name" value="SecD/SecF_bac"/>
</dbReference>
<dbReference type="Pfam" id="PF02355">
    <property type="entry name" value="SecD_SecF_C"/>
    <property type="match status" value="2"/>
</dbReference>
<evidence type="ECO:0000256" key="4">
    <source>
        <dbReference type="ARBA" id="ARBA00022519"/>
    </source>
</evidence>
<dbReference type="NCBIfam" id="TIGR01129">
    <property type="entry name" value="secD"/>
    <property type="match status" value="1"/>
</dbReference>
<keyword evidence="3 10" id="KW-1003">Cell membrane</keyword>
<dbReference type="InterPro" id="IPR022813">
    <property type="entry name" value="SecD/SecF_arch_bac"/>
</dbReference>
<evidence type="ECO:0000256" key="7">
    <source>
        <dbReference type="ARBA" id="ARBA00022989"/>
    </source>
</evidence>
<dbReference type="SUPFAM" id="SSF82866">
    <property type="entry name" value="Multidrug efflux transporter AcrB transmembrane domain"/>
    <property type="match status" value="2"/>
</dbReference>
<feature type="signal peptide" evidence="13">
    <location>
        <begin position="1"/>
        <end position="42"/>
    </location>
</feature>
<dbReference type="HAMAP" id="MF_01464_B">
    <property type="entry name" value="SecF_B"/>
    <property type="match status" value="1"/>
</dbReference>
<name>A0A517PDT4_9PLAN</name>
<feature type="transmembrane region" description="Helical" evidence="10">
    <location>
        <begin position="674"/>
        <end position="692"/>
    </location>
</feature>
<evidence type="ECO:0000256" key="1">
    <source>
        <dbReference type="ARBA" id="ARBA00004651"/>
    </source>
</evidence>
<dbReference type="PRINTS" id="PR01755">
    <property type="entry name" value="SECFTRNLCASE"/>
</dbReference>
<evidence type="ECO:0000256" key="5">
    <source>
        <dbReference type="ARBA" id="ARBA00022692"/>
    </source>
</evidence>
<evidence type="ECO:0000256" key="12">
    <source>
        <dbReference type="SAM" id="MobiDB-lite"/>
    </source>
</evidence>
<dbReference type="InterPro" id="IPR005665">
    <property type="entry name" value="SecF_bac"/>
</dbReference>
<dbReference type="InterPro" id="IPR048634">
    <property type="entry name" value="SecD_SecF_C"/>
</dbReference>
<evidence type="ECO:0000256" key="8">
    <source>
        <dbReference type="ARBA" id="ARBA00023010"/>
    </source>
</evidence>
<evidence type="ECO:0000256" key="9">
    <source>
        <dbReference type="ARBA" id="ARBA00023136"/>
    </source>
</evidence>
<feature type="transmembrane region" description="Helical" evidence="10">
    <location>
        <begin position="112"/>
        <end position="134"/>
    </location>
</feature>
<feature type="region of interest" description="Disordered" evidence="12">
    <location>
        <begin position="45"/>
        <end position="102"/>
    </location>
</feature>
<feature type="transmembrane region" description="Helical" evidence="10">
    <location>
        <begin position="924"/>
        <end position="941"/>
    </location>
</feature>
<dbReference type="InterPro" id="IPR000731">
    <property type="entry name" value="SSD"/>
</dbReference>
<dbReference type="InterPro" id="IPR022646">
    <property type="entry name" value="SecD/SecF_CS"/>
</dbReference>
<keyword evidence="9 10" id="KW-0472">Membrane</keyword>
<dbReference type="GO" id="GO:0065002">
    <property type="term" value="P:intracellular protein transmembrane transport"/>
    <property type="evidence" value="ECO:0007669"/>
    <property type="project" value="UniProtKB-UniRule"/>
</dbReference>
<dbReference type="InterPro" id="IPR055344">
    <property type="entry name" value="SecD_SecF_C_bact"/>
</dbReference>
<comment type="subcellular location">
    <subcellularLocation>
        <location evidence="1 10">Cell membrane</location>
        <topology evidence="1 10">Multi-pass membrane protein</topology>
    </subcellularLocation>
</comment>
<keyword evidence="2 10" id="KW-0813">Transport</keyword>
<feature type="transmembrane region" description="Helical" evidence="10">
    <location>
        <begin position="619"/>
        <end position="643"/>
    </location>
</feature>
<dbReference type="PANTHER" id="PTHR30081:SF1">
    <property type="entry name" value="PROTEIN TRANSLOCASE SUBUNIT SECD"/>
    <property type="match status" value="1"/>
</dbReference>
<feature type="transmembrane region" description="Helical" evidence="10">
    <location>
        <begin position="948"/>
        <end position="973"/>
    </location>
</feature>
<keyword evidence="8 10" id="KW-0811">Translocation</keyword>
<dbReference type="GO" id="GO:0043952">
    <property type="term" value="P:protein transport by the Sec complex"/>
    <property type="evidence" value="ECO:0007669"/>
    <property type="project" value="UniProtKB-UniRule"/>
</dbReference>
<accession>A0A517PDT4</accession>
<dbReference type="Proteomes" id="UP000318741">
    <property type="component" value="Chromosome"/>
</dbReference>
<dbReference type="InterPro" id="IPR054384">
    <property type="entry name" value="SecDF_P1_head"/>
</dbReference>
<dbReference type="NCBIfam" id="TIGR00966">
    <property type="entry name" value="transloc_SecF"/>
    <property type="match status" value="1"/>
</dbReference>
<dbReference type="Pfam" id="PF22599">
    <property type="entry name" value="SecDF_P1_head"/>
    <property type="match status" value="1"/>
</dbReference>
<dbReference type="AlphaFoldDB" id="A0A517PDT4"/>
<evidence type="ECO:0000256" key="6">
    <source>
        <dbReference type="ARBA" id="ARBA00022927"/>
    </source>
</evidence>
<dbReference type="GO" id="GO:0006605">
    <property type="term" value="P:protein targeting"/>
    <property type="evidence" value="ECO:0007669"/>
    <property type="project" value="UniProtKB-UniRule"/>
</dbReference>
<evidence type="ECO:0000313" key="15">
    <source>
        <dbReference type="EMBL" id="QDT17519.1"/>
    </source>
</evidence>
<dbReference type="PANTHER" id="PTHR30081">
    <property type="entry name" value="PROTEIN-EXPORT MEMBRANE PROTEIN SEC"/>
    <property type="match status" value="1"/>
</dbReference>
<keyword evidence="4" id="KW-0997">Cell inner membrane</keyword>
<evidence type="ECO:0000259" key="14">
    <source>
        <dbReference type="PROSITE" id="PS50156"/>
    </source>
</evidence>
<dbReference type="InterPro" id="IPR005791">
    <property type="entry name" value="SecD"/>
</dbReference>
<comment type="function">
    <text evidence="10">Part of the Sec protein translocase complex. Interacts with the SecYEG preprotein conducting channel. SecDF uses the proton motive force (PMF) to complete protein translocation after the ATP-dependent function of SecA.</text>
</comment>
<reference evidence="15 16" key="1">
    <citation type="submission" date="2019-02" db="EMBL/GenBank/DDBJ databases">
        <title>Deep-cultivation of Planctomycetes and their phenomic and genomic characterization uncovers novel biology.</title>
        <authorList>
            <person name="Wiegand S."/>
            <person name="Jogler M."/>
            <person name="Boedeker C."/>
            <person name="Pinto D."/>
            <person name="Vollmers J."/>
            <person name="Rivas-Marin E."/>
            <person name="Kohn T."/>
            <person name="Peeters S.H."/>
            <person name="Heuer A."/>
            <person name="Rast P."/>
            <person name="Oberbeckmann S."/>
            <person name="Bunk B."/>
            <person name="Jeske O."/>
            <person name="Meyerdierks A."/>
            <person name="Storesund J.E."/>
            <person name="Kallscheuer N."/>
            <person name="Luecker S."/>
            <person name="Lage O.M."/>
            <person name="Pohl T."/>
            <person name="Merkel B.J."/>
            <person name="Hornburger P."/>
            <person name="Mueller R.-W."/>
            <person name="Bruemmer F."/>
            <person name="Labrenz M."/>
            <person name="Spormann A.M."/>
            <person name="Op den Camp H."/>
            <person name="Overmann J."/>
            <person name="Amann R."/>
            <person name="Jetten M.S.M."/>
            <person name="Mascher T."/>
            <person name="Medema M.H."/>
            <person name="Devos D.P."/>
            <person name="Kaster A.-K."/>
            <person name="Ovreas L."/>
            <person name="Rohde M."/>
            <person name="Galperin M.Y."/>
            <person name="Jogler C."/>
        </authorList>
    </citation>
    <scope>NUCLEOTIDE SEQUENCE [LARGE SCALE GENOMIC DNA]</scope>
    <source>
        <strain evidence="15 16">CA12</strain>
    </source>
</reference>
<keyword evidence="16" id="KW-1185">Reference proteome</keyword>
<dbReference type="EMBL" id="CP036265">
    <property type="protein sequence ID" value="QDT17519.1"/>
    <property type="molecule type" value="Genomic_DNA"/>
</dbReference>
<dbReference type="HAMAP" id="MF_01463_B">
    <property type="entry name" value="SecD_B"/>
    <property type="match status" value="1"/>
</dbReference>
<dbReference type="NCBIfam" id="TIGR00916">
    <property type="entry name" value="2A0604s01"/>
    <property type="match status" value="1"/>
</dbReference>
<dbReference type="GO" id="GO:0005886">
    <property type="term" value="C:plasma membrane"/>
    <property type="evidence" value="ECO:0007669"/>
    <property type="project" value="UniProtKB-SubCell"/>
</dbReference>
<protein>
    <recommendedName>
        <fullName evidence="10 11">Multifunctional fusion protein</fullName>
    </recommendedName>
    <domain>
        <recommendedName>
            <fullName evidence="10">Protein translocase subunit SecD</fullName>
        </recommendedName>
    </domain>
    <domain>
        <recommendedName>
            <fullName evidence="11">Protein-export membrane protein SecF</fullName>
        </recommendedName>
    </domain>
</protein>
<evidence type="ECO:0000256" key="11">
    <source>
        <dbReference type="HAMAP-Rule" id="MF_01464"/>
    </source>
</evidence>
<organism evidence="15 16">
    <name type="scientific">Alienimonas californiensis</name>
    <dbReference type="NCBI Taxonomy" id="2527989"/>
    <lineage>
        <taxon>Bacteria</taxon>
        <taxon>Pseudomonadati</taxon>
        <taxon>Planctomycetota</taxon>
        <taxon>Planctomycetia</taxon>
        <taxon>Planctomycetales</taxon>
        <taxon>Planctomycetaceae</taxon>
        <taxon>Alienimonas</taxon>
    </lineage>
</organism>
<sequence precursor="true">MTLSPLLPLRISRSVRPPAADRLVPVALAALLCLFAATAAPAQEDLAAPPQPDPTPEITDGTVFTTDGGLDEGADGDPATVEEVGLGADNDEGEFQTDGDKGNEADQVVVPAWITILTVACVFIIPFLISYLLGRSWRMKDVPMRLGLVLFLAALGLTPFIYNGFAAQAAGLTFMDGVRSSLKLGIDLAGGTNMVFQVDQEKLGPEGPDRKEITPEIMDRMVGAIGKRINPSGTEEVTVRRVGQDRIELIVPGADPEKVERLRRAATTLGNLEFLILANTTDHRDLIERGRTLSGTERVVRRGPNPAAAWKDVGRNKDGSLSLEDALNTRGINAFRFVDEDGQILATPPAGIEVRPTDGVRAQVLTVLPRPGKEVDGKFLTRARNSRDPDSGRPMVSFNFDTQGAYRFQALTSANLSTDAVRKRLAVVLDEEVRSAPGINGVISSSGVIEGDFTSAEVDEIVDVLNAGALEVPLDPTPVSEFTVSPLLGEDTVRKAVYSILGAGLVVLLFMAIYYMWLGLVADLCLVLNLILVLGVMSLIEATFTLPGLAGIVLTIGMAVDANVLIFERIREEQARGSSLRMSIQNGFGKAFSTIVDANVTTLITALILFLIGTDQVRGFAVTLFIGIVCSMFTALYFGRLLCDILERKRWVKSFKMFSFVGDTNIDFASKANLAFTVSCVVLLAGIGLIAVRGANLLDIDFRGGTMVTFQLDQSESAAEVREDLEGLPAFRGNVSVERLELDTDAPGEEGRRFRVRTTLRDRQLEEDPAAFGGATSVAQLVAEAFAATGTVNVRRVTVENLGAVETLDGAGRKAVNLTFSEPIGTTTVRRELGDATAKLAAEQGQPIDDPQAPYTVRGRGEATGGEGEAGSYQSVRVIASGAVSDERFAEALAVMQADLELSPVFDEVNSFDSAVAGEMQRSAIFAILASLVAIVAYIWLRFQRVDFGLAAVAALVHDVTFVLGAVALANWLVGGLNAGPAVGWLGLEEFKINLPMIAALLTVIGYSLNDTIVVFDRIREVRGKNPGLSKDIINRSLNQTLSRTLLTSLTTLIVVGILYVFGGEGIHGFAYCLVVGILIGTYSSLYIATPVLLWLMNRNTNKPVATSPPVSEPATARVA</sequence>
<comment type="subunit">
    <text evidence="10">Forms a complex with SecF. Part of the essential Sec protein translocation apparatus which comprises SecA, SecYEG and auxiliary proteins SecDF. Other proteins may also be involved.</text>
</comment>
<evidence type="ECO:0000256" key="13">
    <source>
        <dbReference type="SAM" id="SignalP"/>
    </source>
</evidence>
<dbReference type="Gene3D" id="3.30.1360.200">
    <property type="match status" value="1"/>
</dbReference>
<dbReference type="Pfam" id="PF07549">
    <property type="entry name" value="Sec_GG"/>
    <property type="match status" value="2"/>
</dbReference>
<feature type="transmembrane region" description="Helical" evidence="10">
    <location>
        <begin position="1069"/>
        <end position="1096"/>
    </location>
</feature>
<evidence type="ECO:0000256" key="3">
    <source>
        <dbReference type="ARBA" id="ARBA00022475"/>
    </source>
</evidence>
<feature type="chain" id="PRO_5021872352" description="Multifunctional fusion protein" evidence="13">
    <location>
        <begin position="43"/>
        <end position="1120"/>
    </location>
</feature>
<feature type="transmembrane region" description="Helical" evidence="10">
    <location>
        <begin position="546"/>
        <end position="567"/>
    </location>
</feature>
<feature type="domain" description="SSD" evidence="14">
    <location>
        <begin position="924"/>
        <end position="1095"/>
    </location>
</feature>
<keyword evidence="13" id="KW-0732">Signal</keyword>
<feature type="transmembrane region" description="Helical" evidence="10">
    <location>
        <begin position="146"/>
        <end position="165"/>
    </location>
</feature>
<evidence type="ECO:0000256" key="2">
    <source>
        <dbReference type="ARBA" id="ARBA00022448"/>
    </source>
</evidence>
<dbReference type="GO" id="GO:0015450">
    <property type="term" value="F:protein-transporting ATPase activity"/>
    <property type="evidence" value="ECO:0007669"/>
    <property type="project" value="InterPro"/>
</dbReference>
<dbReference type="PROSITE" id="PS50156">
    <property type="entry name" value="SSD"/>
    <property type="match status" value="1"/>
</dbReference>